<sequence>MELSVTVQHVCPGRRVALAVLLCELDESGQEYPRGIRTLVIPAHDGETCRNIKVTGIQFVLPEELSVSGGSPSFRAAKRNFKAKIIANFIDFHCSIQTQETSSGSTPFGPTCICSL</sequence>
<dbReference type="EMBL" id="VSSQ01016811">
    <property type="protein sequence ID" value="MPM58528.1"/>
    <property type="molecule type" value="Genomic_DNA"/>
</dbReference>
<dbReference type="AlphaFoldDB" id="A0A645B0F2"/>
<proteinExistence type="predicted"/>
<reference evidence="1" key="1">
    <citation type="submission" date="2019-08" db="EMBL/GenBank/DDBJ databases">
        <authorList>
            <person name="Kucharzyk K."/>
            <person name="Murdoch R.W."/>
            <person name="Higgins S."/>
            <person name="Loffler F."/>
        </authorList>
    </citation>
    <scope>NUCLEOTIDE SEQUENCE</scope>
</reference>
<protein>
    <submittedName>
        <fullName evidence="1">Uncharacterized protein</fullName>
    </submittedName>
</protein>
<accession>A0A645B0F2</accession>
<gene>
    <name evidence="1" type="ORF">SDC9_105359</name>
</gene>
<organism evidence="1">
    <name type="scientific">bioreactor metagenome</name>
    <dbReference type="NCBI Taxonomy" id="1076179"/>
    <lineage>
        <taxon>unclassified sequences</taxon>
        <taxon>metagenomes</taxon>
        <taxon>ecological metagenomes</taxon>
    </lineage>
</organism>
<name>A0A645B0F2_9ZZZZ</name>
<comment type="caution">
    <text evidence="1">The sequence shown here is derived from an EMBL/GenBank/DDBJ whole genome shotgun (WGS) entry which is preliminary data.</text>
</comment>
<evidence type="ECO:0000313" key="1">
    <source>
        <dbReference type="EMBL" id="MPM58528.1"/>
    </source>
</evidence>